<dbReference type="InterPro" id="IPR000834">
    <property type="entry name" value="Peptidase_M14"/>
</dbReference>
<accession>A0ABM9NQ09</accession>
<keyword evidence="3" id="KW-0121">Carboxypeptidase</keyword>
<dbReference type="Gene3D" id="3.40.630.10">
    <property type="entry name" value="Zn peptidases"/>
    <property type="match status" value="1"/>
</dbReference>
<evidence type="ECO:0000256" key="1">
    <source>
        <dbReference type="SAM" id="SignalP"/>
    </source>
</evidence>
<dbReference type="GO" id="GO:0004180">
    <property type="term" value="F:carboxypeptidase activity"/>
    <property type="evidence" value="ECO:0007669"/>
    <property type="project" value="UniProtKB-KW"/>
</dbReference>
<dbReference type="RefSeq" id="WP_348709494.1">
    <property type="nucleotide sequence ID" value="NZ_CAXIXY010000003.1"/>
</dbReference>
<sequence>MRFKISLALVLASFITVFSQNIKSPSQFLGYPFGSQFTRHHEVVDYFKYLAKNSDNLVLENYGKTNERRTLQVAFISSKSNLENIESIRKQHLTNANLANTSGLKDKAIVWLSYNVHGNEASATEASILTAYKLLTEKQAWLENTIVIIDPCLNPDGRDRYVNWFNQVKNRNVNPNPLALEHNESWLQGRPNHYLFDLNRDWAWVTQVESQQRLKIYNKWMPHIHVDFHEQYYNNPYYFAPAAEPFHEIITKFQRDFQGEIGKNNAKYFDKEGWLYFTKESFDLLYPSYGDTYPTFNGAIGMTYEQAGHGRAGLGIKTNEGDVLTLKDRLTHHTTTGLSTVEMASKNASKLNTEFTKYFNNRSFKYKSYVLQGNSDKINALKKLLDRHEIKYGKTNSPSVTGFVYNKNKNGQLKVNGDNISISTNQPKGKLIEVLFEPKTRIKDSLTYDITSWSLPYAYGLDAVASKKEVTSTAANSSNNIVAKNNVYAYAFDWNHISDAALLTDFLQHKIRVRTTSKAMDNSNQKLKPGSLIVTKRDNKHLKNFDDLVFKISKKHQKENKHITTGLSTNGVDMGSYSVTEIKKKKIAVLGGKGISTLSYGEVRYFLEQDLNYDYSAIRTSDLSAQVLSKFNILILPNGSYSGILSKDKLKTLKSWISKGGKVISIGYANQVFANSKEFGLTTKQTKKKKDTAKTEPKKRVYAESEREQIKNLITGAIFKTHVDTTHPLGFGYDSDYFTLKLGTSSFDYLKRGHNVVTLDDNTLIAGFAGSKTLTKQKKSLIFGTENIGRGQVIYLADNPLFRGFWDNGKLFFANALFMVK</sequence>
<evidence type="ECO:0000313" key="4">
    <source>
        <dbReference type="Proteomes" id="UP001497416"/>
    </source>
</evidence>
<dbReference type="CDD" id="cd06238">
    <property type="entry name" value="M14-like"/>
    <property type="match status" value="1"/>
</dbReference>
<keyword evidence="4" id="KW-1185">Reference proteome</keyword>
<feature type="domain" description="Peptidase M14" evidence="2">
    <location>
        <begin position="45"/>
        <end position="206"/>
    </location>
</feature>
<feature type="signal peptide" evidence="1">
    <location>
        <begin position="1"/>
        <end position="19"/>
    </location>
</feature>
<evidence type="ECO:0000259" key="2">
    <source>
        <dbReference type="Pfam" id="PF00246"/>
    </source>
</evidence>
<proteinExistence type="predicted"/>
<organism evidence="3 4">
    <name type="scientific">Tenacibaculum platacis</name>
    <dbReference type="NCBI Taxonomy" id="3137852"/>
    <lineage>
        <taxon>Bacteria</taxon>
        <taxon>Pseudomonadati</taxon>
        <taxon>Bacteroidota</taxon>
        <taxon>Flavobacteriia</taxon>
        <taxon>Flavobacteriales</taxon>
        <taxon>Flavobacteriaceae</taxon>
        <taxon>Tenacibaculum</taxon>
    </lineage>
</organism>
<comment type="caution">
    <text evidence="3">The sequence shown here is derived from an EMBL/GenBank/DDBJ whole genome shotgun (WGS) entry which is preliminary data.</text>
</comment>
<feature type="chain" id="PRO_5045704319" evidence="1">
    <location>
        <begin position="20"/>
        <end position="821"/>
    </location>
</feature>
<evidence type="ECO:0000313" key="3">
    <source>
        <dbReference type="EMBL" id="CAL2074585.1"/>
    </source>
</evidence>
<dbReference type="InterPro" id="IPR029062">
    <property type="entry name" value="Class_I_gatase-like"/>
</dbReference>
<gene>
    <name evidence="3" type="ORF">T190607A01A_10016</name>
</gene>
<protein>
    <submittedName>
        <fullName evidence="3">Zinc carboxypeptidase</fullName>
    </submittedName>
</protein>
<dbReference type="SUPFAM" id="SSF52317">
    <property type="entry name" value="Class I glutamine amidotransferase-like"/>
    <property type="match status" value="1"/>
</dbReference>
<dbReference type="Pfam" id="PF00246">
    <property type="entry name" value="Peptidase_M14"/>
    <property type="match status" value="1"/>
</dbReference>
<name>A0ABM9NQ09_9FLAO</name>
<dbReference type="SUPFAM" id="SSF53187">
    <property type="entry name" value="Zn-dependent exopeptidases"/>
    <property type="match status" value="1"/>
</dbReference>
<dbReference type="EMBL" id="CAXIXY010000003">
    <property type="protein sequence ID" value="CAL2074585.1"/>
    <property type="molecule type" value="Genomic_DNA"/>
</dbReference>
<reference evidence="3 4" key="1">
    <citation type="submission" date="2024-05" db="EMBL/GenBank/DDBJ databases">
        <authorList>
            <person name="Duchaud E."/>
        </authorList>
    </citation>
    <scope>NUCLEOTIDE SEQUENCE [LARGE SCALE GENOMIC DNA]</scope>
    <source>
        <strain evidence="3">Ena-SAMPLE-TAB-13-05-2024-13:56:06:370-140302</strain>
    </source>
</reference>
<dbReference type="Proteomes" id="UP001497416">
    <property type="component" value="Unassembled WGS sequence"/>
</dbReference>
<keyword evidence="1" id="KW-0732">Signal</keyword>
<keyword evidence="3" id="KW-0645">Protease</keyword>
<keyword evidence="3" id="KW-0378">Hydrolase</keyword>